<evidence type="ECO:0000256" key="1">
    <source>
        <dbReference type="SAM" id="MobiDB-lite"/>
    </source>
</evidence>
<dbReference type="EMBL" id="WSZM01000092">
    <property type="protein sequence ID" value="KAF4043014.1"/>
    <property type="molecule type" value="Genomic_DNA"/>
</dbReference>
<evidence type="ECO:0000313" key="2">
    <source>
        <dbReference type="EMBL" id="KAF4043014.1"/>
    </source>
</evidence>
<proteinExistence type="predicted"/>
<reference evidence="2" key="1">
    <citation type="submission" date="2020-04" db="EMBL/GenBank/DDBJ databases">
        <title>Hybrid Assembly of Korean Phytophthora infestans isolates.</title>
        <authorList>
            <person name="Prokchorchik M."/>
            <person name="Lee Y."/>
            <person name="Seo J."/>
            <person name="Cho J.-H."/>
            <person name="Park Y.-E."/>
            <person name="Jang D.-C."/>
            <person name="Im J.-S."/>
            <person name="Choi J.-G."/>
            <person name="Park H.-J."/>
            <person name="Lee G.-B."/>
            <person name="Lee Y.-G."/>
            <person name="Hong S.-Y."/>
            <person name="Cho K."/>
            <person name="Sohn K.H."/>
        </authorList>
    </citation>
    <scope>NUCLEOTIDE SEQUENCE</scope>
    <source>
        <strain evidence="2">KR_1_A1</strain>
    </source>
</reference>
<feature type="region of interest" description="Disordered" evidence="1">
    <location>
        <begin position="1"/>
        <end position="21"/>
    </location>
</feature>
<feature type="region of interest" description="Disordered" evidence="1">
    <location>
        <begin position="85"/>
        <end position="105"/>
    </location>
</feature>
<sequence length="105" mass="11361">MVSANDSGTAHSAPSDRAKSVSVVRSDAEFVLVKTFSCWASAVVANTAASALSCARARMAYSDEYEVGLVARLRQIVKWETITAPPPPERSLPVHENAYVRDLDH</sequence>
<name>A0A833T5Z9_PHYIN</name>
<keyword evidence="3" id="KW-1185">Reference proteome</keyword>
<evidence type="ECO:0000313" key="3">
    <source>
        <dbReference type="Proteomes" id="UP000602510"/>
    </source>
</evidence>
<comment type="caution">
    <text evidence="2">The sequence shown here is derived from an EMBL/GenBank/DDBJ whole genome shotgun (WGS) entry which is preliminary data.</text>
</comment>
<dbReference type="Proteomes" id="UP000602510">
    <property type="component" value="Unassembled WGS sequence"/>
</dbReference>
<feature type="compositionally biased region" description="Polar residues" evidence="1">
    <location>
        <begin position="1"/>
        <end position="12"/>
    </location>
</feature>
<accession>A0A833T5Z9</accession>
<gene>
    <name evidence="2" type="ORF">GN244_ATG04487</name>
</gene>
<dbReference type="AlphaFoldDB" id="A0A833T5Z9"/>
<protein>
    <submittedName>
        <fullName evidence="2">Uncharacterized protein</fullName>
    </submittedName>
</protein>
<organism evidence="2 3">
    <name type="scientific">Phytophthora infestans</name>
    <name type="common">Potato late blight agent</name>
    <name type="synonym">Botrytis infestans</name>
    <dbReference type="NCBI Taxonomy" id="4787"/>
    <lineage>
        <taxon>Eukaryota</taxon>
        <taxon>Sar</taxon>
        <taxon>Stramenopiles</taxon>
        <taxon>Oomycota</taxon>
        <taxon>Peronosporomycetes</taxon>
        <taxon>Peronosporales</taxon>
        <taxon>Peronosporaceae</taxon>
        <taxon>Phytophthora</taxon>
    </lineage>
</organism>